<comment type="caution">
    <text evidence="2">The sequence shown here is derived from an EMBL/GenBank/DDBJ whole genome shotgun (WGS) entry which is preliminary data.</text>
</comment>
<sequence>MYSLPVTGEMKDGETSGQVRSALQGPFVGRRRGSLQPPKPVTYLTIDEIIFEITKHYVGLDEDGLERAFGALEAAGVRSILGHVHGLGGNSGSAGQRTLSGGRSKQSESSPARGTEADADVEMGSGDGLACHIEEGDVGRVEGGFVVPERKGDGPAGAKGKCRQSAATAAMAAIGGSAGGTLAAVRWRHFQNWLEGLSGGKISGKVVVNFAVAAMLAAMLRWRQSWRQNWRQNWRQCWRQCWRRWRQCGGSVCAVVKVHCLWSATEYYIVPIEESGFADVVSERCMLAAVWRQSGGTQNSRFATILVVVLASYDDRPGLHRPVDLSSGQMSRWLFNYFNSSGEDDLVPYFNQDASGGGVTRRQCDRTAAKSAARVAAVGVTLAALAALLPCPTSEAVMSAQNFQSHLAWDACPCCCLWRRRPMLSLVSCSFSFLALSEAANFFFSTISFFPIASSCACLANTGDFGEGDESDWDLGGDVGAEGSATFPIISRCRCYRSTASE</sequence>
<proteinExistence type="predicted"/>
<evidence type="ECO:0000313" key="3">
    <source>
        <dbReference type="Proteomes" id="UP001215598"/>
    </source>
</evidence>
<accession>A0AAD7NJK4</accession>
<name>A0AAD7NJK4_9AGAR</name>
<dbReference type="Proteomes" id="UP001215598">
    <property type="component" value="Unassembled WGS sequence"/>
</dbReference>
<dbReference type="AlphaFoldDB" id="A0AAD7NJK4"/>
<dbReference type="EMBL" id="JARKIB010000031">
    <property type="protein sequence ID" value="KAJ7763006.1"/>
    <property type="molecule type" value="Genomic_DNA"/>
</dbReference>
<evidence type="ECO:0000313" key="2">
    <source>
        <dbReference type="EMBL" id="KAJ7763006.1"/>
    </source>
</evidence>
<gene>
    <name evidence="2" type="ORF">B0H16DRAFT_1805858</name>
</gene>
<reference evidence="2" key="1">
    <citation type="submission" date="2023-03" db="EMBL/GenBank/DDBJ databases">
        <title>Massive genome expansion in bonnet fungi (Mycena s.s.) driven by repeated elements and novel gene families across ecological guilds.</title>
        <authorList>
            <consortium name="Lawrence Berkeley National Laboratory"/>
            <person name="Harder C.B."/>
            <person name="Miyauchi S."/>
            <person name="Viragh M."/>
            <person name="Kuo A."/>
            <person name="Thoen E."/>
            <person name="Andreopoulos B."/>
            <person name="Lu D."/>
            <person name="Skrede I."/>
            <person name="Drula E."/>
            <person name="Henrissat B."/>
            <person name="Morin E."/>
            <person name="Kohler A."/>
            <person name="Barry K."/>
            <person name="LaButti K."/>
            <person name="Morin E."/>
            <person name="Salamov A."/>
            <person name="Lipzen A."/>
            <person name="Mereny Z."/>
            <person name="Hegedus B."/>
            <person name="Baldrian P."/>
            <person name="Stursova M."/>
            <person name="Weitz H."/>
            <person name="Taylor A."/>
            <person name="Grigoriev I.V."/>
            <person name="Nagy L.G."/>
            <person name="Martin F."/>
            <person name="Kauserud H."/>
        </authorList>
    </citation>
    <scope>NUCLEOTIDE SEQUENCE</scope>
    <source>
        <strain evidence="2">CBHHK182m</strain>
    </source>
</reference>
<evidence type="ECO:0000256" key="1">
    <source>
        <dbReference type="SAM" id="MobiDB-lite"/>
    </source>
</evidence>
<organism evidence="2 3">
    <name type="scientific">Mycena metata</name>
    <dbReference type="NCBI Taxonomy" id="1033252"/>
    <lineage>
        <taxon>Eukaryota</taxon>
        <taxon>Fungi</taxon>
        <taxon>Dikarya</taxon>
        <taxon>Basidiomycota</taxon>
        <taxon>Agaricomycotina</taxon>
        <taxon>Agaricomycetes</taxon>
        <taxon>Agaricomycetidae</taxon>
        <taxon>Agaricales</taxon>
        <taxon>Marasmiineae</taxon>
        <taxon>Mycenaceae</taxon>
        <taxon>Mycena</taxon>
    </lineage>
</organism>
<feature type="region of interest" description="Disordered" evidence="1">
    <location>
        <begin position="87"/>
        <end position="126"/>
    </location>
</feature>
<keyword evidence="3" id="KW-1185">Reference proteome</keyword>
<feature type="compositionally biased region" description="Polar residues" evidence="1">
    <location>
        <begin position="93"/>
        <end position="112"/>
    </location>
</feature>
<protein>
    <submittedName>
        <fullName evidence="2">Uncharacterized protein</fullName>
    </submittedName>
</protein>